<evidence type="ECO:0000256" key="1">
    <source>
        <dbReference type="SAM" id="Phobius"/>
    </source>
</evidence>
<dbReference type="InterPro" id="IPR001173">
    <property type="entry name" value="Glyco_trans_2-like"/>
</dbReference>
<keyword evidence="3" id="KW-0808">Transferase</keyword>
<dbReference type="Proteomes" id="UP000003874">
    <property type="component" value="Unassembled WGS sequence"/>
</dbReference>
<dbReference type="PANTHER" id="PTHR22916">
    <property type="entry name" value="GLYCOSYLTRANSFERASE"/>
    <property type="match status" value="1"/>
</dbReference>
<gene>
    <name evidence="3" type="ORF">HMPREF9420_2282</name>
</gene>
<accession>E6MS14</accession>
<dbReference type="STRING" id="888832.HMPREF9420_2282"/>
<dbReference type="eggNOG" id="COG1216">
    <property type="taxonomic scope" value="Bacteria"/>
</dbReference>
<organism evidence="3 4">
    <name type="scientific">Segatella salivae DSM 15606</name>
    <dbReference type="NCBI Taxonomy" id="888832"/>
    <lineage>
        <taxon>Bacteria</taxon>
        <taxon>Pseudomonadati</taxon>
        <taxon>Bacteroidota</taxon>
        <taxon>Bacteroidia</taxon>
        <taxon>Bacteroidales</taxon>
        <taxon>Prevotellaceae</taxon>
        <taxon>Segatella</taxon>
    </lineage>
</organism>
<proteinExistence type="predicted"/>
<reference evidence="3 4" key="1">
    <citation type="submission" date="2010-12" db="EMBL/GenBank/DDBJ databases">
        <authorList>
            <person name="Muzny D."/>
            <person name="Qin X."/>
            <person name="Deng J."/>
            <person name="Jiang H."/>
            <person name="Liu Y."/>
            <person name="Qu J."/>
            <person name="Song X.-Z."/>
            <person name="Zhang L."/>
            <person name="Thornton R."/>
            <person name="Coyle M."/>
            <person name="Francisco L."/>
            <person name="Jackson L."/>
            <person name="Javaid M."/>
            <person name="Korchina V."/>
            <person name="Kovar C."/>
            <person name="Mata R."/>
            <person name="Mathew T."/>
            <person name="Ngo R."/>
            <person name="Nguyen L."/>
            <person name="Nguyen N."/>
            <person name="Okwuonu G."/>
            <person name="Ongeri F."/>
            <person name="Pham C."/>
            <person name="Simmons D."/>
            <person name="Wilczek-Boney K."/>
            <person name="Hale W."/>
            <person name="Jakkamsetti A."/>
            <person name="Pham P."/>
            <person name="Ruth R."/>
            <person name="San Lucas F."/>
            <person name="Warren J."/>
            <person name="Zhang J."/>
            <person name="Zhao Z."/>
            <person name="Zhou C."/>
            <person name="Zhu D."/>
            <person name="Lee S."/>
            <person name="Bess C."/>
            <person name="Blankenburg K."/>
            <person name="Forbes L."/>
            <person name="Fu Q."/>
            <person name="Gubbala S."/>
            <person name="Hirani K."/>
            <person name="Jayaseelan J.C."/>
            <person name="Lara F."/>
            <person name="Munidasa M."/>
            <person name="Palculict T."/>
            <person name="Patil S."/>
            <person name="Pu L.-L."/>
            <person name="Saada N."/>
            <person name="Tang L."/>
            <person name="Weissenberger G."/>
            <person name="Zhu Y."/>
            <person name="Hemphill L."/>
            <person name="Shang Y."/>
            <person name="Youmans B."/>
            <person name="Ayvaz T."/>
            <person name="Ross M."/>
            <person name="Santibanez J."/>
            <person name="Aqrawi P."/>
            <person name="Gross S."/>
            <person name="Joshi V."/>
            <person name="Fowler G."/>
            <person name="Nazareth L."/>
            <person name="Reid J."/>
            <person name="Worley K."/>
            <person name="Petrosino J."/>
            <person name="Highlander S."/>
            <person name="Gibbs R."/>
        </authorList>
    </citation>
    <scope>NUCLEOTIDE SEQUENCE [LARGE SCALE GENOMIC DNA]</scope>
    <source>
        <strain evidence="3 4">DSM 15606</strain>
    </source>
</reference>
<protein>
    <submittedName>
        <fullName evidence="3">Glycosyltransferase, group 2 family protein</fullName>
        <ecNumber evidence="3">2.4.-.-</ecNumber>
    </submittedName>
</protein>
<evidence type="ECO:0000313" key="3">
    <source>
        <dbReference type="EMBL" id="EFV03627.1"/>
    </source>
</evidence>
<evidence type="ECO:0000259" key="2">
    <source>
        <dbReference type="Pfam" id="PF00535"/>
    </source>
</evidence>
<keyword evidence="1" id="KW-1133">Transmembrane helix</keyword>
<dbReference type="EMBL" id="AEQO01000175">
    <property type="protein sequence ID" value="EFV03627.1"/>
    <property type="molecule type" value="Genomic_DNA"/>
</dbReference>
<dbReference type="PANTHER" id="PTHR22916:SF3">
    <property type="entry name" value="UDP-GLCNAC:BETAGAL BETA-1,3-N-ACETYLGLUCOSAMINYLTRANSFERASE-LIKE PROTEIN 1"/>
    <property type="match status" value="1"/>
</dbReference>
<evidence type="ECO:0000313" key="4">
    <source>
        <dbReference type="Proteomes" id="UP000003874"/>
    </source>
</evidence>
<dbReference type="SUPFAM" id="SSF53448">
    <property type="entry name" value="Nucleotide-diphospho-sugar transferases"/>
    <property type="match status" value="1"/>
</dbReference>
<dbReference type="Pfam" id="PF00535">
    <property type="entry name" value="Glycos_transf_2"/>
    <property type="match status" value="1"/>
</dbReference>
<dbReference type="HOGENOM" id="CLU_076337_0_0_10"/>
<keyword evidence="4" id="KW-1185">Reference proteome</keyword>
<dbReference type="InterPro" id="IPR029044">
    <property type="entry name" value="Nucleotide-diphossugar_trans"/>
</dbReference>
<feature type="domain" description="Glycosyltransferase 2-like" evidence="2">
    <location>
        <begin position="18"/>
        <end position="145"/>
    </location>
</feature>
<name>E6MS14_9BACT</name>
<comment type="caution">
    <text evidence="3">The sequence shown here is derived from an EMBL/GenBank/DDBJ whole genome shotgun (WGS) entry which is preliminary data.</text>
</comment>
<dbReference type="GO" id="GO:0016758">
    <property type="term" value="F:hexosyltransferase activity"/>
    <property type="evidence" value="ECO:0007669"/>
    <property type="project" value="UniProtKB-ARBA"/>
</dbReference>
<dbReference type="EC" id="2.4.-.-" evidence="3"/>
<feature type="transmembrane region" description="Helical" evidence="1">
    <location>
        <begin position="12"/>
        <end position="34"/>
    </location>
</feature>
<keyword evidence="1" id="KW-0472">Membrane</keyword>
<dbReference type="AlphaFoldDB" id="E6MS14"/>
<keyword evidence="3" id="KW-0328">Glycosyltransferase</keyword>
<sequence length="268" mass="31496">MIRISSTNNFTQVIMFFTIIIPTYNNLSLLKLALSSCQRQRFSDFEVIITDDSTNEVIEEYVSHLHLPWLKYHRNQSSLGAVNNWNHGLTLAKGDHIMVLHHDESMASDDFLTRVSAAFLPQVDVVVSNVSVDGRRQKRWLHHVLSPLLLHFPTTLFACNFIGPTACLCFKKEQMQLFNPSLCWAVDYEWYYRMLQNSRVRYLRTNYIRSHHGHKGQISQTIDIQKVRQSDNETLRKMYVSHLRIRLFLFIGKSIHKFLLALHRKRTH</sequence>
<dbReference type="Gene3D" id="3.90.550.10">
    <property type="entry name" value="Spore Coat Polysaccharide Biosynthesis Protein SpsA, Chain A"/>
    <property type="match status" value="1"/>
</dbReference>
<keyword evidence="1" id="KW-0812">Transmembrane</keyword>